<evidence type="ECO:0000313" key="4">
    <source>
        <dbReference type="EMBL" id="MCA9383560.1"/>
    </source>
</evidence>
<dbReference type="Proteomes" id="UP000783287">
    <property type="component" value="Unassembled WGS sequence"/>
</dbReference>
<comment type="similarity">
    <text evidence="1 3">Belongs to the short-chain dehydrogenases/reductases (SDR) family.</text>
</comment>
<dbReference type="GO" id="GO:0016491">
    <property type="term" value="F:oxidoreductase activity"/>
    <property type="evidence" value="ECO:0007669"/>
    <property type="project" value="UniProtKB-KW"/>
</dbReference>
<dbReference type="PANTHER" id="PTHR44169">
    <property type="entry name" value="NADPH-DEPENDENT 1-ACYLDIHYDROXYACETONE PHOSPHATE REDUCTASE"/>
    <property type="match status" value="1"/>
</dbReference>
<organism evidence="4 5">
    <name type="scientific">Candidatus Dojkabacteria bacterium</name>
    <dbReference type="NCBI Taxonomy" id="2099670"/>
    <lineage>
        <taxon>Bacteria</taxon>
        <taxon>Candidatus Dojkabacteria</taxon>
    </lineage>
</organism>
<sequence>MSQVVLITGASSGIGEATALLLLKKGYIVYAAARRIERMNDLKEKGAHILELDITKEDSIVNCVNKVINEQKKIDVLFNNAGYGLYGTVEETSMSDAKNQFEVNLFGLARLTQLVIPHMRKQMSGKIINTSSMGGKVYSPLGAWYHATKHALEGWSDCLRLEMKQFNIKVVVIEPGLIHTDWGLIAADNIERISKNGPYSNYSQSVANGLRINYGSESNGSSPEVIAKLVTKAIEANNPKTRYAGGKYAKLSILIRKIFGDRIF</sequence>
<dbReference type="AlphaFoldDB" id="A0A955L5R4"/>
<protein>
    <submittedName>
        <fullName evidence="4">SDR family NAD(P)-dependent oxidoreductase</fullName>
    </submittedName>
</protein>
<comment type="caution">
    <text evidence="4">The sequence shown here is derived from an EMBL/GenBank/DDBJ whole genome shotgun (WGS) entry which is preliminary data.</text>
</comment>
<dbReference type="Pfam" id="PF00106">
    <property type="entry name" value="adh_short"/>
    <property type="match status" value="1"/>
</dbReference>
<evidence type="ECO:0000256" key="1">
    <source>
        <dbReference type="ARBA" id="ARBA00006484"/>
    </source>
</evidence>
<dbReference type="InterPro" id="IPR002347">
    <property type="entry name" value="SDR_fam"/>
</dbReference>
<dbReference type="PRINTS" id="PR00080">
    <property type="entry name" value="SDRFAMILY"/>
</dbReference>
<reference evidence="4" key="2">
    <citation type="journal article" date="2021" name="Microbiome">
        <title>Successional dynamics and alternative stable states in a saline activated sludge microbial community over 9 years.</title>
        <authorList>
            <person name="Wang Y."/>
            <person name="Ye J."/>
            <person name="Ju F."/>
            <person name="Liu L."/>
            <person name="Boyd J.A."/>
            <person name="Deng Y."/>
            <person name="Parks D.H."/>
            <person name="Jiang X."/>
            <person name="Yin X."/>
            <person name="Woodcroft B.J."/>
            <person name="Tyson G.W."/>
            <person name="Hugenholtz P."/>
            <person name="Polz M.F."/>
            <person name="Zhang T."/>
        </authorList>
    </citation>
    <scope>NUCLEOTIDE SEQUENCE</scope>
    <source>
        <strain evidence="4">HKST-UBA14</strain>
    </source>
</reference>
<accession>A0A955L5R4</accession>
<evidence type="ECO:0000256" key="3">
    <source>
        <dbReference type="RuleBase" id="RU000363"/>
    </source>
</evidence>
<evidence type="ECO:0000313" key="5">
    <source>
        <dbReference type="Proteomes" id="UP000783287"/>
    </source>
</evidence>
<dbReference type="PANTHER" id="PTHR44169:SF6">
    <property type="entry name" value="NADPH-DEPENDENT 1-ACYLDIHYDROXYACETONE PHOSPHATE REDUCTASE"/>
    <property type="match status" value="1"/>
</dbReference>
<dbReference type="InterPro" id="IPR036291">
    <property type="entry name" value="NAD(P)-bd_dom_sf"/>
</dbReference>
<dbReference type="CDD" id="cd05374">
    <property type="entry name" value="17beta-HSD-like_SDR_c"/>
    <property type="match status" value="1"/>
</dbReference>
<dbReference type="EMBL" id="JAGQLK010000090">
    <property type="protein sequence ID" value="MCA9383560.1"/>
    <property type="molecule type" value="Genomic_DNA"/>
</dbReference>
<feature type="non-terminal residue" evidence="4">
    <location>
        <position position="264"/>
    </location>
</feature>
<dbReference type="PRINTS" id="PR00081">
    <property type="entry name" value="GDHRDH"/>
</dbReference>
<dbReference type="Gene3D" id="3.40.50.720">
    <property type="entry name" value="NAD(P)-binding Rossmann-like Domain"/>
    <property type="match status" value="1"/>
</dbReference>
<name>A0A955L5R4_9BACT</name>
<dbReference type="SUPFAM" id="SSF51735">
    <property type="entry name" value="NAD(P)-binding Rossmann-fold domains"/>
    <property type="match status" value="1"/>
</dbReference>
<proteinExistence type="inferred from homology"/>
<gene>
    <name evidence="4" type="ORF">KC909_04285</name>
</gene>
<reference evidence="4" key="1">
    <citation type="submission" date="2020-04" db="EMBL/GenBank/DDBJ databases">
        <authorList>
            <person name="Zhang T."/>
        </authorList>
    </citation>
    <scope>NUCLEOTIDE SEQUENCE</scope>
    <source>
        <strain evidence="4">HKST-UBA14</strain>
    </source>
</reference>
<keyword evidence="2" id="KW-0560">Oxidoreductase</keyword>
<evidence type="ECO:0000256" key="2">
    <source>
        <dbReference type="ARBA" id="ARBA00023002"/>
    </source>
</evidence>
<dbReference type="NCBIfam" id="NF004826">
    <property type="entry name" value="PRK06182.1"/>
    <property type="match status" value="1"/>
</dbReference>